<dbReference type="Proteomes" id="UP000625711">
    <property type="component" value="Unassembled WGS sequence"/>
</dbReference>
<dbReference type="FunFam" id="3.40.50.300:FF:000593">
    <property type="entry name" value="DNA repair protein RAD50"/>
    <property type="match status" value="1"/>
</dbReference>
<evidence type="ECO:0000256" key="7">
    <source>
        <dbReference type="ARBA" id="ARBA00022723"/>
    </source>
</evidence>
<gene>
    <name evidence="23" type="ORF">GWI33_022619</name>
    <name evidence="22" type="ORF">GWI33_022621</name>
</gene>
<sequence length="1304" mass="151679">MALLEKLSICGIRSFGPSTEEKIKFSTPLTLILGQNGCGKTTIIECLKFALTGDVPSGTGTGAGFVNDPNLSNRRSTKCSVKVKFKDCRGDYITIGKFAEVSLQGEKQMKFKSISPSVRWEESSGNGHIEDISSRCADINSYCAQKLNVSKAMLNNVIFCHQENSAWPLDEGKKLKEKFDEIFGSSEYNKCVDKLRKIIQTKTNNLKVLKEQLAHKDTIKNNVEQLQKSILLKSEQLSLIETFIKEKHKHLQPLQNRINEICKLEDEYNIICQDLAGLQKTYEALITRNEDLTKYIKIEYKGSDEELDNEIKNFNKNQENTKKHITEMEQKKNVLESKVKNCDEDLKQLNVDCSKIMWEKDLYNKALEKLNDLIEKSRVKFKVIAESDETHSEAVDKLKNVLSSEKFNLEKLQENNEITEREKQEDIDKIREKLAATKHDLKSKKEAIIQHQRKINEYNQKINNLAYSAQQLKEANKNINELEADLASIKSDFNEFGFQLEIDRLESQLSEREEHCKKLDREYEMLKQNRVIEHSIEKEKNLIIAKKAEIEEIRQRCDDDFKLLFASDMPKTNFQQSVKNIQCKQDKKLIEINECISKSEKELSSLETEVKNTKDTLREFKNQLKINIDKIEDQCKGKPFSQVLKQTYQKKEELQNETGAYRSEITLFDKYITKFQQESPCCPVCQTNFSQNRFAVPKIIHRLQQEIELLPSKLDQTETELKQEEEAYNKLQQLKPINDEISILQKSKIPDLQLKLQNQEENLNEKRVDLAASREDKKNPMKLLEASKKVLSDVVVLDRLINEINCSEELLVNLENKLIKVSSNRTLNQTELELRKVKVELDDIRGMLKSKKNNFDMSKDHIQRVEKSLQVEKQKKANIESGTKEQPWLEKEIKNYSQNISDLEMEVHDLEDAIQCRFGELQNAEKVKAEIVTNNKIKLETMRTKIEDYGKNLNDISKLVNEVVYYEKSINSNNLQDILKKIDQKKSDIDKLQQAKKMLETKIAEKHQEEANQISKMRSLTDNQELRKNQKKGMELKNQIDELNGKIKGIGSNKSIVDEKIKLEGEISSLEREINVKIGEQERIKDDIEEKQKEVNKKENREAFEQHRYKFYEVQIEQLSIIDLDRYVKILENSILKFHQQKMEYINRTIRDLWRNIYKGNDIDYIEIQADGNVGGSKRRNYSYKVVQVKRGVELEMRGRCSAGQKVLSCLVIRIALAETFSTHCGILALDEPTTNLDRENIDSLCDALSNIITSRQTNSSFQLLIITHDEEFIRTLTRNQSVSHYYRVYRNTDGFSQIKREIL</sequence>
<feature type="coiled-coil region" evidence="20">
    <location>
        <begin position="975"/>
        <end position="1108"/>
    </location>
</feature>
<keyword evidence="7 19" id="KW-0479">Metal-binding</keyword>
<keyword evidence="11 19" id="KW-0862">Zinc</keyword>
<dbReference type="EMBL" id="JAACXV010016299">
    <property type="protein sequence ID" value="KAF7264676.1"/>
    <property type="molecule type" value="Genomic_DNA"/>
</dbReference>
<dbReference type="SUPFAM" id="SSF52540">
    <property type="entry name" value="P-loop containing nucleoside triphosphate hydrolases"/>
    <property type="match status" value="1"/>
</dbReference>
<dbReference type="GO" id="GO:0000794">
    <property type="term" value="C:condensed nuclear chromosome"/>
    <property type="evidence" value="ECO:0007669"/>
    <property type="project" value="TreeGrafter"/>
</dbReference>
<feature type="coiled-coil region" evidence="20">
    <location>
        <begin position="700"/>
        <end position="847"/>
    </location>
</feature>
<dbReference type="Gene3D" id="3.40.50.300">
    <property type="entry name" value="P-loop containing nucleotide triphosphate hydrolases"/>
    <property type="match status" value="2"/>
</dbReference>
<dbReference type="EMBL" id="JAACXV010016300">
    <property type="protein sequence ID" value="KAF7264674.1"/>
    <property type="molecule type" value="Genomic_DNA"/>
</dbReference>
<keyword evidence="6" id="KW-0158">Chromosome</keyword>
<feature type="binding site" evidence="19">
    <location>
        <position position="682"/>
    </location>
    <ligand>
        <name>Zn(2+)</name>
        <dbReference type="ChEBI" id="CHEBI:29105"/>
    </ligand>
</feature>
<evidence type="ECO:0000256" key="11">
    <source>
        <dbReference type="ARBA" id="ARBA00022833"/>
    </source>
</evidence>
<dbReference type="OrthoDB" id="18797at2759"/>
<protein>
    <recommendedName>
        <fullName evidence="5">DNA repair protein RAD50</fullName>
    </recommendedName>
</protein>
<dbReference type="SUPFAM" id="SSF75712">
    <property type="entry name" value="Rad50 coiled-coil Zn hook"/>
    <property type="match status" value="1"/>
</dbReference>
<dbReference type="PROSITE" id="PS51131">
    <property type="entry name" value="ZN_HOOK"/>
    <property type="match status" value="1"/>
</dbReference>
<dbReference type="GO" id="GO:0030870">
    <property type="term" value="C:Mre11 complex"/>
    <property type="evidence" value="ECO:0007669"/>
    <property type="project" value="InterPro"/>
</dbReference>
<feature type="coiled-coil region" evidence="20">
    <location>
        <begin position="589"/>
        <end position="664"/>
    </location>
</feature>
<comment type="cofactor">
    <cofactor evidence="1">
        <name>Zn(2+)</name>
        <dbReference type="ChEBI" id="CHEBI:29105"/>
    </cofactor>
</comment>
<organism evidence="23 24">
    <name type="scientific">Rhynchophorus ferrugineus</name>
    <name type="common">Red palm weevil</name>
    <name type="synonym">Curculio ferrugineus</name>
    <dbReference type="NCBI Taxonomy" id="354439"/>
    <lineage>
        <taxon>Eukaryota</taxon>
        <taxon>Metazoa</taxon>
        <taxon>Ecdysozoa</taxon>
        <taxon>Arthropoda</taxon>
        <taxon>Hexapoda</taxon>
        <taxon>Insecta</taxon>
        <taxon>Pterygota</taxon>
        <taxon>Neoptera</taxon>
        <taxon>Endopterygota</taxon>
        <taxon>Coleoptera</taxon>
        <taxon>Polyphaga</taxon>
        <taxon>Cucujiformia</taxon>
        <taxon>Curculionidae</taxon>
        <taxon>Dryophthorinae</taxon>
        <taxon>Rhynchophorus</taxon>
    </lineage>
</organism>
<dbReference type="PANTHER" id="PTHR18867:SF12">
    <property type="entry name" value="DNA REPAIR PROTEIN RAD50"/>
    <property type="match status" value="1"/>
</dbReference>
<keyword evidence="16" id="KW-0539">Nucleus</keyword>
<evidence type="ECO:0000256" key="17">
    <source>
        <dbReference type="ARBA" id="ARBA00023254"/>
    </source>
</evidence>
<feature type="coiled-coil region" evidence="20">
    <location>
        <begin position="192"/>
        <end position="229"/>
    </location>
</feature>
<evidence type="ECO:0000256" key="20">
    <source>
        <dbReference type="SAM" id="Coils"/>
    </source>
</evidence>
<name>A0A834M215_RHYFE</name>
<comment type="catalytic activity">
    <reaction evidence="18">
        <text>ATP + H2O = ADP + phosphate + H(+)</text>
        <dbReference type="Rhea" id="RHEA:13065"/>
        <dbReference type="ChEBI" id="CHEBI:15377"/>
        <dbReference type="ChEBI" id="CHEBI:15378"/>
        <dbReference type="ChEBI" id="CHEBI:30616"/>
        <dbReference type="ChEBI" id="CHEBI:43474"/>
        <dbReference type="ChEBI" id="CHEBI:456216"/>
    </reaction>
</comment>
<dbReference type="GO" id="GO:0016887">
    <property type="term" value="F:ATP hydrolysis activity"/>
    <property type="evidence" value="ECO:0007669"/>
    <property type="project" value="InterPro"/>
</dbReference>
<keyword evidence="17" id="KW-0469">Meiosis</keyword>
<dbReference type="GO" id="GO:0046872">
    <property type="term" value="F:metal ion binding"/>
    <property type="evidence" value="ECO:0007669"/>
    <property type="project" value="UniProtKB-UniRule"/>
</dbReference>
<feature type="domain" description="Zinc-hook" evidence="21">
    <location>
        <begin position="637"/>
        <end position="736"/>
    </location>
</feature>
<evidence type="ECO:0000256" key="13">
    <source>
        <dbReference type="ARBA" id="ARBA00022842"/>
    </source>
</evidence>
<dbReference type="GO" id="GO:0006302">
    <property type="term" value="P:double-strand break repair"/>
    <property type="evidence" value="ECO:0007669"/>
    <property type="project" value="InterPro"/>
</dbReference>
<evidence type="ECO:0000256" key="6">
    <source>
        <dbReference type="ARBA" id="ARBA00022454"/>
    </source>
</evidence>
<dbReference type="NCBIfam" id="TIGR00606">
    <property type="entry name" value="rad50"/>
    <property type="match status" value="1"/>
</dbReference>
<dbReference type="GO" id="GO:0005524">
    <property type="term" value="F:ATP binding"/>
    <property type="evidence" value="ECO:0007669"/>
    <property type="project" value="UniProtKB-KW"/>
</dbReference>
<evidence type="ECO:0000256" key="12">
    <source>
        <dbReference type="ARBA" id="ARBA00022840"/>
    </source>
</evidence>
<comment type="similarity">
    <text evidence="4">Belongs to the SMC family. RAD50 subfamily.</text>
</comment>
<dbReference type="GO" id="GO:0003691">
    <property type="term" value="F:double-stranded telomeric DNA binding"/>
    <property type="evidence" value="ECO:0007669"/>
    <property type="project" value="TreeGrafter"/>
</dbReference>
<keyword evidence="12" id="KW-0067">ATP-binding</keyword>
<keyword evidence="15" id="KW-0234">DNA repair</keyword>
<feature type="coiled-coil region" evidence="20">
    <location>
        <begin position="311"/>
        <end position="556"/>
    </location>
</feature>
<evidence type="ECO:0000256" key="5">
    <source>
        <dbReference type="ARBA" id="ARBA00017893"/>
    </source>
</evidence>
<dbReference type="GO" id="GO:0043047">
    <property type="term" value="F:single-stranded telomeric DNA binding"/>
    <property type="evidence" value="ECO:0007669"/>
    <property type="project" value="TreeGrafter"/>
</dbReference>
<evidence type="ECO:0000256" key="14">
    <source>
        <dbReference type="ARBA" id="ARBA00023054"/>
    </source>
</evidence>
<dbReference type="InterPro" id="IPR004584">
    <property type="entry name" value="Rad50_eukaryotes"/>
</dbReference>
<keyword evidence="14 20" id="KW-0175">Coiled coil</keyword>
<comment type="subcellular location">
    <subcellularLocation>
        <location evidence="3">Chromosome</location>
    </subcellularLocation>
    <subcellularLocation>
        <location evidence="2">Nucleus</location>
    </subcellularLocation>
</comment>
<dbReference type="GO" id="GO:0051880">
    <property type="term" value="F:G-quadruplex DNA binding"/>
    <property type="evidence" value="ECO:0007669"/>
    <property type="project" value="TreeGrafter"/>
</dbReference>
<evidence type="ECO:0000256" key="10">
    <source>
        <dbReference type="ARBA" id="ARBA00022801"/>
    </source>
</evidence>
<comment type="caution">
    <text evidence="23">The sequence shown here is derived from an EMBL/GenBank/DDBJ whole genome shotgun (WGS) entry which is preliminary data.</text>
</comment>
<dbReference type="InterPro" id="IPR013134">
    <property type="entry name" value="Zn_hook_RAD50"/>
</dbReference>
<dbReference type="GO" id="GO:0000722">
    <property type="term" value="P:telomere maintenance via recombination"/>
    <property type="evidence" value="ECO:0007669"/>
    <property type="project" value="TreeGrafter"/>
</dbReference>
<proteinExistence type="inferred from homology"/>
<dbReference type="GO" id="GO:0007004">
    <property type="term" value="P:telomere maintenance via telomerase"/>
    <property type="evidence" value="ECO:0007669"/>
    <property type="project" value="TreeGrafter"/>
</dbReference>
<keyword evidence="24" id="KW-1185">Reference proteome</keyword>
<accession>A0A834M215</accession>
<evidence type="ECO:0000313" key="22">
    <source>
        <dbReference type="EMBL" id="KAF7264674.1"/>
    </source>
</evidence>
<dbReference type="Pfam" id="PF04423">
    <property type="entry name" value="Rad50_zn_hook"/>
    <property type="match status" value="1"/>
</dbReference>
<dbReference type="Gene3D" id="1.10.287.510">
    <property type="entry name" value="Helix hairpin bin"/>
    <property type="match status" value="1"/>
</dbReference>
<keyword evidence="10" id="KW-0378">Hydrolase</keyword>
<evidence type="ECO:0000256" key="16">
    <source>
        <dbReference type="ARBA" id="ARBA00023242"/>
    </source>
</evidence>
<reference evidence="23" key="1">
    <citation type="submission" date="2020-08" db="EMBL/GenBank/DDBJ databases">
        <title>Genome sequencing and assembly of the red palm weevil Rhynchophorus ferrugineus.</title>
        <authorList>
            <person name="Dias G.B."/>
            <person name="Bergman C.M."/>
            <person name="Manee M."/>
        </authorList>
    </citation>
    <scope>NUCLEOTIDE SEQUENCE</scope>
    <source>
        <strain evidence="23">AA-2017</strain>
        <tissue evidence="23">Whole larva</tissue>
    </source>
</reference>
<evidence type="ECO:0000256" key="9">
    <source>
        <dbReference type="ARBA" id="ARBA00022763"/>
    </source>
</evidence>
<evidence type="ECO:0000256" key="1">
    <source>
        <dbReference type="ARBA" id="ARBA00001947"/>
    </source>
</evidence>
<evidence type="ECO:0000313" key="24">
    <source>
        <dbReference type="Proteomes" id="UP000625711"/>
    </source>
</evidence>
<dbReference type="InterPro" id="IPR038729">
    <property type="entry name" value="Rad50/SbcC_AAA"/>
</dbReference>
<evidence type="ECO:0000256" key="18">
    <source>
        <dbReference type="ARBA" id="ARBA00049360"/>
    </source>
</evidence>
<dbReference type="Pfam" id="PF13476">
    <property type="entry name" value="AAA_23"/>
    <property type="match status" value="1"/>
</dbReference>
<evidence type="ECO:0000256" key="3">
    <source>
        <dbReference type="ARBA" id="ARBA00004286"/>
    </source>
</evidence>
<evidence type="ECO:0000256" key="19">
    <source>
        <dbReference type="PROSITE-ProRule" id="PRU00471"/>
    </source>
</evidence>
<feature type="binding site" evidence="19">
    <location>
        <position position="685"/>
    </location>
    <ligand>
        <name>Zn(2+)</name>
        <dbReference type="ChEBI" id="CHEBI:29105"/>
    </ligand>
</feature>
<evidence type="ECO:0000313" key="23">
    <source>
        <dbReference type="EMBL" id="KAF7264676.1"/>
    </source>
</evidence>
<evidence type="ECO:0000256" key="15">
    <source>
        <dbReference type="ARBA" id="ARBA00023204"/>
    </source>
</evidence>
<dbReference type="InterPro" id="IPR027417">
    <property type="entry name" value="P-loop_NTPase"/>
</dbReference>
<keyword evidence="13" id="KW-0460">Magnesium</keyword>
<keyword evidence="8" id="KW-0547">Nucleotide-binding</keyword>
<evidence type="ECO:0000256" key="8">
    <source>
        <dbReference type="ARBA" id="ARBA00022741"/>
    </source>
</evidence>
<dbReference type="GO" id="GO:0070192">
    <property type="term" value="P:chromosome organization involved in meiotic cell cycle"/>
    <property type="evidence" value="ECO:0007669"/>
    <property type="project" value="TreeGrafter"/>
</dbReference>
<keyword evidence="9" id="KW-0227">DNA damage</keyword>
<evidence type="ECO:0000259" key="21">
    <source>
        <dbReference type="PROSITE" id="PS51131"/>
    </source>
</evidence>
<evidence type="ECO:0000256" key="4">
    <source>
        <dbReference type="ARBA" id="ARBA00009439"/>
    </source>
</evidence>
<evidence type="ECO:0000256" key="2">
    <source>
        <dbReference type="ARBA" id="ARBA00004123"/>
    </source>
</evidence>
<dbReference type="PANTHER" id="PTHR18867">
    <property type="entry name" value="RAD50"/>
    <property type="match status" value="1"/>
</dbReference>